<keyword evidence="3" id="KW-1185">Reference proteome</keyword>
<name>A0A238C1V5_9BILA</name>
<dbReference type="OrthoDB" id="5785439at2759"/>
<feature type="transmembrane region" description="Helical" evidence="1">
    <location>
        <begin position="130"/>
        <end position="147"/>
    </location>
</feature>
<keyword evidence="1" id="KW-0472">Membrane</keyword>
<evidence type="ECO:0000256" key="1">
    <source>
        <dbReference type="SAM" id="Phobius"/>
    </source>
</evidence>
<organism evidence="2 3">
    <name type="scientific">Onchocerca flexuosa</name>
    <dbReference type="NCBI Taxonomy" id="387005"/>
    <lineage>
        <taxon>Eukaryota</taxon>
        <taxon>Metazoa</taxon>
        <taxon>Ecdysozoa</taxon>
        <taxon>Nematoda</taxon>
        <taxon>Chromadorea</taxon>
        <taxon>Rhabditida</taxon>
        <taxon>Spirurina</taxon>
        <taxon>Spiruromorpha</taxon>
        <taxon>Filarioidea</taxon>
        <taxon>Onchocercidae</taxon>
        <taxon>Onchocerca</taxon>
    </lineage>
</organism>
<proteinExistence type="predicted"/>
<dbReference type="Proteomes" id="UP000242913">
    <property type="component" value="Unassembled WGS sequence"/>
</dbReference>
<sequence length="154" mass="17297">MIESPILTTEGTPVSMLLESGKTTTSLRRERRRERILQNSDQRIKSILSGPDGTEIRNAPTLEGGEGFKDLLHSSEISVRNKNIGEERTVSKSIALSPFSCASVNRLWKALLIGLIMRLAVSFLLIQNIVWPWIILYMVHVLLFKAYDVSSESL</sequence>
<evidence type="ECO:0000313" key="2">
    <source>
        <dbReference type="EMBL" id="OZC11106.1"/>
    </source>
</evidence>
<dbReference type="AlphaFoldDB" id="A0A238C1V5"/>
<accession>A0A238C1V5</accession>
<keyword evidence="1" id="KW-1133">Transmembrane helix</keyword>
<dbReference type="EMBL" id="KZ269982">
    <property type="protein sequence ID" value="OZC11106.1"/>
    <property type="molecule type" value="Genomic_DNA"/>
</dbReference>
<keyword evidence="1" id="KW-0812">Transmembrane</keyword>
<gene>
    <name evidence="2" type="ORF">X798_01932</name>
</gene>
<reference evidence="2 3" key="1">
    <citation type="submission" date="2015-12" db="EMBL/GenBank/DDBJ databases">
        <title>Draft genome of the nematode, Onchocerca flexuosa.</title>
        <authorList>
            <person name="Mitreva M."/>
        </authorList>
    </citation>
    <scope>NUCLEOTIDE SEQUENCE [LARGE SCALE GENOMIC DNA]</scope>
    <source>
        <strain evidence="2">Red Deer</strain>
    </source>
</reference>
<protein>
    <submittedName>
        <fullName evidence="2">Uncharacterized protein</fullName>
    </submittedName>
</protein>
<evidence type="ECO:0000313" key="3">
    <source>
        <dbReference type="Proteomes" id="UP000242913"/>
    </source>
</evidence>